<dbReference type="InterPro" id="IPR050091">
    <property type="entry name" value="PKS_NRPS_Biosynth_Enz"/>
</dbReference>
<keyword evidence="6" id="KW-1185">Reference proteome</keyword>
<dbReference type="PANTHER" id="PTHR43775">
    <property type="entry name" value="FATTY ACID SYNTHASE"/>
    <property type="match status" value="1"/>
</dbReference>
<dbReference type="InterPro" id="IPR013968">
    <property type="entry name" value="PKS_KR"/>
</dbReference>
<dbReference type="InterPro" id="IPR020843">
    <property type="entry name" value="ER"/>
</dbReference>
<evidence type="ECO:0000256" key="1">
    <source>
        <dbReference type="ARBA" id="ARBA00022679"/>
    </source>
</evidence>
<sequence>AVGDRVLGFVPQAFGPVAVADHRLLAKMPAGWSFEEAASIPAVFASAYYGLVDLAGLRKGESVLIHAAAGGVGMAAVQIARYLGAEVYGTARPQKWHALRALGLDDAHLSSTRDLDFEGRFLEATEGRGVDVVLNSLAGEYIDASARLLPRGGRFMELGKTDIRDPQQIAEEFPGVAYEAYDLTQATPERVQQILAEVVRLLESGELRHIPVTTWDISRARQAFRYLSQARNIGKVVLTIPPSLDGTGSVLVTGGTGVLGSAVARHLVESHGVRHLVLTSRRGMDAPGADVLVEELAALGARARVVACDAADRDALASVLSEIPGEYPLTGVVHAAGVLADGVIGSLTED</sequence>
<dbReference type="Proteomes" id="UP001156389">
    <property type="component" value="Unassembled WGS sequence"/>
</dbReference>
<evidence type="ECO:0000259" key="4">
    <source>
        <dbReference type="SMART" id="SM00829"/>
    </source>
</evidence>
<evidence type="ECO:0000256" key="2">
    <source>
        <dbReference type="ARBA" id="ARBA00023268"/>
    </source>
</evidence>
<feature type="domain" description="Ketoreductase" evidence="3">
    <location>
        <begin position="248"/>
        <end position="349"/>
    </location>
</feature>
<evidence type="ECO:0000313" key="6">
    <source>
        <dbReference type="Proteomes" id="UP001156389"/>
    </source>
</evidence>
<feature type="non-terminal residue" evidence="5">
    <location>
        <position position="1"/>
    </location>
</feature>
<dbReference type="PROSITE" id="PS01162">
    <property type="entry name" value="QOR_ZETA_CRYSTAL"/>
    <property type="match status" value="1"/>
</dbReference>
<dbReference type="EMBL" id="JAJAGO010000045">
    <property type="protein sequence ID" value="MCT2594864.1"/>
    <property type="molecule type" value="Genomic_DNA"/>
</dbReference>
<organism evidence="5 6">
    <name type="scientific">Streptomyces gossypii</name>
    <dbReference type="NCBI Taxonomy" id="2883101"/>
    <lineage>
        <taxon>Bacteria</taxon>
        <taxon>Bacillati</taxon>
        <taxon>Actinomycetota</taxon>
        <taxon>Actinomycetes</taxon>
        <taxon>Kitasatosporales</taxon>
        <taxon>Streptomycetaceae</taxon>
        <taxon>Streptomyces</taxon>
    </lineage>
</organism>
<dbReference type="SUPFAM" id="SSF51735">
    <property type="entry name" value="NAD(P)-binding Rossmann-fold domains"/>
    <property type="match status" value="2"/>
</dbReference>
<name>A0ABT2K5T1_9ACTN</name>
<dbReference type="SMART" id="SM00829">
    <property type="entry name" value="PKS_ER"/>
    <property type="match status" value="1"/>
</dbReference>
<evidence type="ECO:0000259" key="3">
    <source>
        <dbReference type="SMART" id="SM00822"/>
    </source>
</evidence>
<comment type="caution">
    <text evidence="5">The sequence shown here is derived from an EMBL/GenBank/DDBJ whole genome shotgun (WGS) entry which is preliminary data.</text>
</comment>
<dbReference type="InterPro" id="IPR002364">
    <property type="entry name" value="Quin_OxRdtase/zeta-crystal_CS"/>
</dbReference>
<protein>
    <submittedName>
        <fullName evidence="5">SDR family NAD(P)-dependent oxidoreductase</fullName>
    </submittedName>
</protein>
<dbReference type="Gene3D" id="3.90.180.10">
    <property type="entry name" value="Medium-chain alcohol dehydrogenases, catalytic domain"/>
    <property type="match status" value="1"/>
</dbReference>
<feature type="domain" description="Enoyl reductase (ER)" evidence="4">
    <location>
        <begin position="1"/>
        <end position="238"/>
    </location>
</feature>
<dbReference type="Gene3D" id="3.40.50.720">
    <property type="entry name" value="NAD(P)-binding Rossmann-like Domain"/>
    <property type="match status" value="1"/>
</dbReference>
<gene>
    <name evidence="5" type="ORF">LHJ74_33985</name>
</gene>
<dbReference type="CDD" id="cd05195">
    <property type="entry name" value="enoyl_red"/>
    <property type="match status" value="1"/>
</dbReference>
<dbReference type="Pfam" id="PF08659">
    <property type="entry name" value="KR"/>
    <property type="match status" value="1"/>
</dbReference>
<keyword evidence="1" id="KW-0808">Transferase</keyword>
<dbReference type="InterPro" id="IPR036291">
    <property type="entry name" value="NAD(P)-bd_dom_sf"/>
</dbReference>
<dbReference type="Pfam" id="PF13602">
    <property type="entry name" value="ADH_zinc_N_2"/>
    <property type="match status" value="1"/>
</dbReference>
<reference evidence="5 6" key="1">
    <citation type="submission" date="2021-10" db="EMBL/GenBank/DDBJ databases">
        <title>Streptomyces gossypii sp. nov., isolated from soil collected from cotton field.</title>
        <authorList>
            <person name="Ge X."/>
            <person name="Chen X."/>
            <person name="Liu W."/>
        </authorList>
    </citation>
    <scope>NUCLEOTIDE SEQUENCE [LARGE SCALE GENOMIC DNA]</scope>
    <source>
        <strain evidence="5 6">N2-109</strain>
    </source>
</reference>
<dbReference type="RefSeq" id="WP_260222237.1">
    <property type="nucleotide sequence ID" value="NZ_JAJAGO010000045.1"/>
</dbReference>
<evidence type="ECO:0000313" key="5">
    <source>
        <dbReference type="EMBL" id="MCT2594864.1"/>
    </source>
</evidence>
<feature type="non-terminal residue" evidence="5">
    <location>
        <position position="350"/>
    </location>
</feature>
<proteinExistence type="predicted"/>
<dbReference type="InterPro" id="IPR011032">
    <property type="entry name" value="GroES-like_sf"/>
</dbReference>
<accession>A0ABT2K5T1</accession>
<dbReference type="PANTHER" id="PTHR43775:SF51">
    <property type="entry name" value="INACTIVE PHENOLPHTHIOCEROL SYNTHESIS POLYKETIDE SYNTHASE TYPE I PKS1-RELATED"/>
    <property type="match status" value="1"/>
</dbReference>
<dbReference type="InterPro" id="IPR057326">
    <property type="entry name" value="KR_dom"/>
</dbReference>
<dbReference type="SUPFAM" id="SSF50129">
    <property type="entry name" value="GroES-like"/>
    <property type="match status" value="1"/>
</dbReference>
<keyword evidence="2" id="KW-0511">Multifunctional enzyme</keyword>
<dbReference type="SMART" id="SM00822">
    <property type="entry name" value="PKS_KR"/>
    <property type="match status" value="1"/>
</dbReference>